<feature type="region of interest" description="Disordered" evidence="1">
    <location>
        <begin position="1"/>
        <end position="140"/>
    </location>
</feature>
<keyword evidence="3" id="KW-1185">Reference proteome</keyword>
<dbReference type="Proteomes" id="UP000190037">
    <property type="component" value="Unassembled WGS sequence"/>
</dbReference>
<gene>
    <name evidence="2" type="ORF">B4N89_47175</name>
</gene>
<evidence type="ECO:0000313" key="2">
    <source>
        <dbReference type="EMBL" id="OPC76443.1"/>
    </source>
</evidence>
<protein>
    <submittedName>
        <fullName evidence="2">Uncharacterized protein</fullName>
    </submittedName>
</protein>
<feature type="compositionally biased region" description="Basic and acidic residues" evidence="1">
    <location>
        <begin position="55"/>
        <end position="64"/>
    </location>
</feature>
<evidence type="ECO:0000256" key="1">
    <source>
        <dbReference type="SAM" id="MobiDB-lite"/>
    </source>
</evidence>
<name>A0A1T3NI24_9ACTN</name>
<reference evidence="2 3" key="1">
    <citation type="submission" date="2017-03" db="EMBL/GenBank/DDBJ databases">
        <title>Draft genome sequence of Streptomyces scabrisporus NF3, endophyte isolated from Amphipterygium adstringens.</title>
        <authorList>
            <person name="Vazquez M."/>
            <person name="Ceapa C.D."/>
            <person name="Rodriguez Luna D."/>
            <person name="Sanchez Esquivel S."/>
        </authorList>
    </citation>
    <scope>NUCLEOTIDE SEQUENCE [LARGE SCALE GENOMIC DNA]</scope>
    <source>
        <strain evidence="2 3">NF3</strain>
    </source>
</reference>
<proteinExistence type="predicted"/>
<accession>A0A1T3NI24</accession>
<feature type="compositionally biased region" description="Basic and acidic residues" evidence="1">
    <location>
        <begin position="26"/>
        <end position="37"/>
    </location>
</feature>
<evidence type="ECO:0000313" key="3">
    <source>
        <dbReference type="Proteomes" id="UP000190037"/>
    </source>
</evidence>
<dbReference type="EMBL" id="MWQN01000007">
    <property type="protein sequence ID" value="OPC76443.1"/>
    <property type="molecule type" value="Genomic_DNA"/>
</dbReference>
<organism evidence="2 3">
    <name type="scientific">Embleya scabrispora</name>
    <dbReference type="NCBI Taxonomy" id="159449"/>
    <lineage>
        <taxon>Bacteria</taxon>
        <taxon>Bacillati</taxon>
        <taxon>Actinomycetota</taxon>
        <taxon>Actinomycetes</taxon>
        <taxon>Kitasatosporales</taxon>
        <taxon>Streptomycetaceae</taxon>
        <taxon>Embleya</taxon>
    </lineage>
</organism>
<sequence length="140" mass="15294">MGLAALRGVPGQRRSPGLTSWGGTRPRRDGRPRERRAPTAAGRPRPRATTRRRAGRDETADGRPRSTTRRTGTAPANAPVPPRTTRFDGAKAVDAVDTAVMERVHRRPRVPDPRRARGGRSSRAGDTVRPLPMSPCPRAR</sequence>
<dbReference type="AlphaFoldDB" id="A0A1T3NI24"/>
<feature type="compositionally biased region" description="Basic residues" evidence="1">
    <location>
        <begin position="44"/>
        <end position="54"/>
    </location>
</feature>
<comment type="caution">
    <text evidence="2">The sequence shown here is derived from an EMBL/GenBank/DDBJ whole genome shotgun (WGS) entry which is preliminary data.</text>
</comment>